<name>A0ABN1IGR8_9GAMM</name>
<dbReference type="InterPro" id="IPR041489">
    <property type="entry name" value="PDZ_6"/>
</dbReference>
<feature type="domain" description="PDZ" evidence="2">
    <location>
        <begin position="78"/>
        <end position="139"/>
    </location>
</feature>
<reference evidence="3 4" key="1">
    <citation type="journal article" date="2019" name="Int. J. Syst. Evol. Microbiol.">
        <title>The Global Catalogue of Microorganisms (GCM) 10K type strain sequencing project: providing services to taxonomists for standard genome sequencing and annotation.</title>
        <authorList>
            <consortium name="The Broad Institute Genomics Platform"/>
            <consortium name="The Broad Institute Genome Sequencing Center for Infectious Disease"/>
            <person name="Wu L."/>
            <person name="Ma J."/>
        </authorList>
    </citation>
    <scope>NUCLEOTIDE SEQUENCE [LARGE SCALE GENOMIC DNA]</scope>
    <source>
        <strain evidence="3 4">JCM 15421</strain>
    </source>
</reference>
<organism evidence="3 4">
    <name type="scientific">Dokdonella soli</name>
    <dbReference type="NCBI Taxonomy" id="529810"/>
    <lineage>
        <taxon>Bacteria</taxon>
        <taxon>Pseudomonadati</taxon>
        <taxon>Pseudomonadota</taxon>
        <taxon>Gammaproteobacteria</taxon>
        <taxon>Lysobacterales</taxon>
        <taxon>Rhodanobacteraceae</taxon>
        <taxon>Dokdonella</taxon>
    </lineage>
</organism>
<protein>
    <recommendedName>
        <fullName evidence="2">PDZ domain-containing protein</fullName>
    </recommendedName>
</protein>
<feature type="chain" id="PRO_5045507862" description="PDZ domain-containing protein" evidence="1">
    <location>
        <begin position="32"/>
        <end position="340"/>
    </location>
</feature>
<comment type="caution">
    <text evidence="3">The sequence shown here is derived from an EMBL/GenBank/DDBJ whole genome shotgun (WGS) entry which is preliminary data.</text>
</comment>
<evidence type="ECO:0000313" key="3">
    <source>
        <dbReference type="EMBL" id="GAA0712348.1"/>
    </source>
</evidence>
<sequence>MTNGFNRPALRRTLLAAAFAASLATLGTAQADDTATSATVRVRSGASLTVEQRVSEELRAVMTELIETGAFGDQSPQRIALDVDTPAQRVSNLGVLVDSARDAHDGLRVLAVTPGGGGERMGLRAGDVLVAVNGTSLAGAGGAAASLRQTVDSLPNGGALAFDVRRDGRAQKVSGALSSVYLPAMHLTIGNGKQLASNAGATTAAALAPATAAATSSAEQGCGRISDYDIAPRQQQLHAAKIMSIDGVTPGPSGTKAYRVAAGMHTLKVAERIENSYLSFNDRERNAALASERYKTLTVDVAPDTTTLIAAHLNEDKRSEWQGGAYWNPVAWKQSAEACR</sequence>
<dbReference type="InterPro" id="IPR036034">
    <property type="entry name" value="PDZ_sf"/>
</dbReference>
<evidence type="ECO:0000256" key="1">
    <source>
        <dbReference type="SAM" id="SignalP"/>
    </source>
</evidence>
<dbReference type="Proteomes" id="UP001501523">
    <property type="component" value="Unassembled WGS sequence"/>
</dbReference>
<keyword evidence="4" id="KW-1185">Reference proteome</keyword>
<gene>
    <name evidence="3" type="ORF">GCM10009105_14860</name>
</gene>
<dbReference type="SUPFAM" id="SSF50156">
    <property type="entry name" value="PDZ domain-like"/>
    <property type="match status" value="1"/>
</dbReference>
<dbReference type="EMBL" id="BAAAEU010000006">
    <property type="protein sequence ID" value="GAA0712348.1"/>
    <property type="molecule type" value="Genomic_DNA"/>
</dbReference>
<evidence type="ECO:0000313" key="4">
    <source>
        <dbReference type="Proteomes" id="UP001501523"/>
    </source>
</evidence>
<dbReference type="PROSITE" id="PS50106">
    <property type="entry name" value="PDZ"/>
    <property type="match status" value="1"/>
</dbReference>
<dbReference type="Gene3D" id="2.30.42.10">
    <property type="match status" value="1"/>
</dbReference>
<proteinExistence type="predicted"/>
<feature type="signal peptide" evidence="1">
    <location>
        <begin position="1"/>
        <end position="31"/>
    </location>
</feature>
<accession>A0ABN1IGR8</accession>
<dbReference type="SMART" id="SM00228">
    <property type="entry name" value="PDZ"/>
    <property type="match status" value="1"/>
</dbReference>
<evidence type="ECO:0000259" key="2">
    <source>
        <dbReference type="PROSITE" id="PS50106"/>
    </source>
</evidence>
<keyword evidence="1" id="KW-0732">Signal</keyword>
<dbReference type="RefSeq" id="WP_343788861.1">
    <property type="nucleotide sequence ID" value="NZ_BAAAEU010000006.1"/>
</dbReference>
<dbReference type="Pfam" id="PF17820">
    <property type="entry name" value="PDZ_6"/>
    <property type="match status" value="1"/>
</dbReference>
<dbReference type="InterPro" id="IPR001478">
    <property type="entry name" value="PDZ"/>
</dbReference>